<dbReference type="Pfam" id="PF22974">
    <property type="entry name" value="DUF7029"/>
    <property type="match status" value="1"/>
</dbReference>
<dbReference type="InterPro" id="IPR055647">
    <property type="entry name" value="DUF7223"/>
</dbReference>
<keyword evidence="5" id="KW-1185">Reference proteome</keyword>
<dbReference type="EMBL" id="MU865935">
    <property type="protein sequence ID" value="KAK4449869.1"/>
    <property type="molecule type" value="Genomic_DNA"/>
</dbReference>
<reference evidence="4" key="2">
    <citation type="submission" date="2023-05" db="EMBL/GenBank/DDBJ databases">
        <authorList>
            <consortium name="Lawrence Berkeley National Laboratory"/>
            <person name="Steindorff A."/>
            <person name="Hensen N."/>
            <person name="Bonometti L."/>
            <person name="Westerberg I."/>
            <person name="Brannstrom I.O."/>
            <person name="Guillou S."/>
            <person name="Cros-Aarteil S."/>
            <person name="Calhoun S."/>
            <person name="Haridas S."/>
            <person name="Kuo A."/>
            <person name="Mondo S."/>
            <person name="Pangilinan J."/>
            <person name="Riley R."/>
            <person name="Labutti K."/>
            <person name="Andreopoulos B."/>
            <person name="Lipzen A."/>
            <person name="Chen C."/>
            <person name="Yanf M."/>
            <person name="Daum C."/>
            <person name="Ng V."/>
            <person name="Clum A."/>
            <person name="Ohm R."/>
            <person name="Martin F."/>
            <person name="Silar P."/>
            <person name="Natvig D."/>
            <person name="Lalanne C."/>
            <person name="Gautier V."/>
            <person name="Ament-Velasquez S.L."/>
            <person name="Kruys A."/>
            <person name="Hutchinson M.I."/>
            <person name="Powell A.J."/>
            <person name="Barry K."/>
            <person name="Miller A.N."/>
            <person name="Grigoriev I.V."/>
            <person name="Debuchy R."/>
            <person name="Gladieux P."/>
            <person name="Thoren M.H."/>
            <person name="Johannesson H."/>
        </authorList>
    </citation>
    <scope>NUCLEOTIDE SEQUENCE</scope>
    <source>
        <strain evidence="4">PSN243</strain>
    </source>
</reference>
<dbReference type="Proteomes" id="UP001321760">
    <property type="component" value="Unassembled WGS sequence"/>
</dbReference>
<dbReference type="Pfam" id="PF23865">
    <property type="entry name" value="DUF7223"/>
    <property type="match status" value="1"/>
</dbReference>
<dbReference type="InterPro" id="IPR054293">
    <property type="entry name" value="DUF7029"/>
</dbReference>
<feature type="domain" description="DUF7029" evidence="2">
    <location>
        <begin position="97"/>
        <end position="202"/>
    </location>
</feature>
<organism evidence="4 5">
    <name type="scientific">Podospora aff. communis PSN243</name>
    <dbReference type="NCBI Taxonomy" id="3040156"/>
    <lineage>
        <taxon>Eukaryota</taxon>
        <taxon>Fungi</taxon>
        <taxon>Dikarya</taxon>
        <taxon>Ascomycota</taxon>
        <taxon>Pezizomycotina</taxon>
        <taxon>Sordariomycetes</taxon>
        <taxon>Sordariomycetidae</taxon>
        <taxon>Sordariales</taxon>
        <taxon>Podosporaceae</taxon>
        <taxon>Podospora</taxon>
    </lineage>
</organism>
<comment type="caution">
    <text evidence="4">The sequence shown here is derived from an EMBL/GenBank/DDBJ whole genome shotgun (WGS) entry which is preliminary data.</text>
</comment>
<evidence type="ECO:0000313" key="4">
    <source>
        <dbReference type="EMBL" id="KAK4449869.1"/>
    </source>
</evidence>
<evidence type="ECO:0000259" key="2">
    <source>
        <dbReference type="Pfam" id="PF22974"/>
    </source>
</evidence>
<feature type="signal peptide" evidence="1">
    <location>
        <begin position="1"/>
        <end position="23"/>
    </location>
</feature>
<name>A0AAV9GM36_9PEZI</name>
<proteinExistence type="predicted"/>
<accession>A0AAV9GM36</accession>
<feature type="chain" id="PRO_5043787815" evidence="1">
    <location>
        <begin position="24"/>
        <end position="564"/>
    </location>
</feature>
<keyword evidence="1" id="KW-0732">Signal</keyword>
<evidence type="ECO:0000256" key="1">
    <source>
        <dbReference type="SAM" id="SignalP"/>
    </source>
</evidence>
<gene>
    <name evidence="4" type="ORF">QBC34DRAFT_83848</name>
</gene>
<dbReference type="AlphaFoldDB" id="A0AAV9GM36"/>
<sequence length="564" mass="59075">MATVMKALAAAVMLAAQATAGLASPALLSPKVVDRAFATPPVIGVSTPPIILAPLRRTRSGNTKRDRKEALEPKTAETFDWIGSDGTLAELTIETPGQDEGVVNLELIDDMVQKIECPAGGKGDLKIQFAQQADFDDAEDVWKWVNKNPTNHFLFVVGVGACGGNKDRILFNVEGLGYVDEAETAVLQVQQTTWKAAAHTFDLTVGKVDAASTKRLRRAGHDRRQFFDKIKDTFDDVVDEVKSLPGKVSDFVSDAADQVVDVVTAIPAKAEEAIKEVTNPSLNPDFTIPFNNRFPNNTLSIPVSTSGLTVSASCKECFTQGSLDVKAKFRMELLDLKEAWVEMSTTGITAKAVIGLSMTGALTGKLAEKVVPIFKISPGGISIPGVLTIGPVVSASVGVEISEVTAAISFSVGGSATIPQSVARLDFLNKDNTKATGWTPKLKAEPFTASGTVEAKASAFIRPAVGVEISVVETGFVAEIAANTPILTASMKGIASSNCTACGDSATGLQGALTLSATITASLNKKILGDQSALLGTLTLSQASLPIADFCEGFGPSGGDCRAI</sequence>
<evidence type="ECO:0000313" key="5">
    <source>
        <dbReference type="Proteomes" id="UP001321760"/>
    </source>
</evidence>
<feature type="domain" description="DUF7223" evidence="3">
    <location>
        <begin position="293"/>
        <end position="547"/>
    </location>
</feature>
<reference evidence="4" key="1">
    <citation type="journal article" date="2023" name="Mol. Phylogenet. Evol.">
        <title>Genome-scale phylogeny and comparative genomics of the fungal order Sordariales.</title>
        <authorList>
            <person name="Hensen N."/>
            <person name="Bonometti L."/>
            <person name="Westerberg I."/>
            <person name="Brannstrom I.O."/>
            <person name="Guillou S."/>
            <person name="Cros-Aarteil S."/>
            <person name="Calhoun S."/>
            <person name="Haridas S."/>
            <person name="Kuo A."/>
            <person name="Mondo S."/>
            <person name="Pangilinan J."/>
            <person name="Riley R."/>
            <person name="LaButti K."/>
            <person name="Andreopoulos B."/>
            <person name="Lipzen A."/>
            <person name="Chen C."/>
            <person name="Yan M."/>
            <person name="Daum C."/>
            <person name="Ng V."/>
            <person name="Clum A."/>
            <person name="Steindorff A."/>
            <person name="Ohm R.A."/>
            <person name="Martin F."/>
            <person name="Silar P."/>
            <person name="Natvig D.O."/>
            <person name="Lalanne C."/>
            <person name="Gautier V."/>
            <person name="Ament-Velasquez S.L."/>
            <person name="Kruys A."/>
            <person name="Hutchinson M.I."/>
            <person name="Powell A.J."/>
            <person name="Barry K."/>
            <person name="Miller A.N."/>
            <person name="Grigoriev I.V."/>
            <person name="Debuchy R."/>
            <person name="Gladieux P."/>
            <person name="Hiltunen Thoren M."/>
            <person name="Johannesson H."/>
        </authorList>
    </citation>
    <scope>NUCLEOTIDE SEQUENCE</scope>
    <source>
        <strain evidence="4">PSN243</strain>
    </source>
</reference>
<protein>
    <submittedName>
        <fullName evidence="4">Uncharacterized protein</fullName>
    </submittedName>
</protein>
<evidence type="ECO:0000259" key="3">
    <source>
        <dbReference type="Pfam" id="PF23865"/>
    </source>
</evidence>